<name>A0ABX4IX94_9ENTR</name>
<dbReference type="EMBL" id="NITV01000001">
    <property type="protein sequence ID" value="PDO90388.1"/>
    <property type="molecule type" value="Genomic_DNA"/>
</dbReference>
<comment type="caution">
    <text evidence="2">The sequence shown here is derived from an EMBL/GenBank/DDBJ whole genome shotgun (WGS) entry which is preliminary data.</text>
</comment>
<reference evidence="2 3" key="1">
    <citation type="submission" date="2017-06" db="EMBL/GenBank/DDBJ databases">
        <title>Draft genome sequence of nitrogen-fixing Kosakonia pseudosacchari strain NN143 isolated from sugarcane roots.</title>
        <authorList>
            <person name="Li Y."/>
            <person name="Li S."/>
            <person name="Lin L."/>
            <person name="Wu X."/>
            <person name="Yang L."/>
            <person name="Li Y."/>
            <person name="An Q."/>
        </authorList>
    </citation>
    <scope>NUCLEOTIDE SEQUENCE [LARGE SCALE GENOMIC DNA]</scope>
    <source>
        <strain evidence="2 3">NN143</strain>
    </source>
</reference>
<keyword evidence="3" id="KW-1185">Reference proteome</keyword>
<gene>
    <name evidence="2" type="ORF">BK796_02155</name>
</gene>
<accession>A0ABX4IX94</accession>
<feature type="chain" id="PRO_5047269668" evidence="1">
    <location>
        <begin position="19"/>
        <end position="172"/>
    </location>
</feature>
<evidence type="ECO:0000256" key="1">
    <source>
        <dbReference type="SAM" id="SignalP"/>
    </source>
</evidence>
<dbReference type="Proteomes" id="UP000219642">
    <property type="component" value="Unassembled WGS sequence"/>
</dbReference>
<feature type="signal peptide" evidence="1">
    <location>
        <begin position="1"/>
        <end position="18"/>
    </location>
</feature>
<organism evidence="2 3">
    <name type="scientific">Kosakonia pseudosacchari</name>
    <dbReference type="NCBI Taxonomy" id="1646340"/>
    <lineage>
        <taxon>Bacteria</taxon>
        <taxon>Pseudomonadati</taxon>
        <taxon>Pseudomonadota</taxon>
        <taxon>Gammaproteobacteria</taxon>
        <taxon>Enterobacterales</taxon>
        <taxon>Enterobacteriaceae</taxon>
        <taxon>Kosakonia</taxon>
    </lineage>
</organism>
<sequence>MRRIFPVFALLFGFSAQASPMPLTENDFTVEINNQAITLGQEWDRHLMAALGKQASEDFVGEVPFGDENYKFYRHIYAGFDIYSANIDWQQRGKSIDSYVIGQITLHSPALHTARGVAPGDAKQRVIALYGAGETDNSDGEEWIMYSLERKNIAFDVTGGSVQAINISVGND</sequence>
<evidence type="ECO:0000313" key="2">
    <source>
        <dbReference type="EMBL" id="PDO90388.1"/>
    </source>
</evidence>
<proteinExistence type="predicted"/>
<keyword evidence="1" id="KW-0732">Signal</keyword>
<protein>
    <submittedName>
        <fullName evidence="2">Uncharacterized protein</fullName>
    </submittedName>
</protein>
<dbReference type="RefSeq" id="WP_097399624.1">
    <property type="nucleotide sequence ID" value="NZ_CP158850.1"/>
</dbReference>
<evidence type="ECO:0000313" key="3">
    <source>
        <dbReference type="Proteomes" id="UP000219642"/>
    </source>
</evidence>